<protein>
    <recommendedName>
        <fullName evidence="1">Imm33-like domain-containing protein</fullName>
    </recommendedName>
</protein>
<feature type="domain" description="Imm33-like" evidence="1">
    <location>
        <begin position="1"/>
        <end position="82"/>
    </location>
</feature>
<sequence>MVALALSTLGCMPIHGVRQAAPEDGNISWFFYCGEYSDAKDFYQPVHTAHLSELLPAVVKYLRLPVGTRFIIDDQGYEDVWRVE</sequence>
<gene>
    <name evidence="2" type="ORF">GA0061100_114102</name>
</gene>
<reference evidence="3" key="1">
    <citation type="submission" date="2016-08" db="EMBL/GenBank/DDBJ databases">
        <authorList>
            <person name="Varghese N."/>
            <person name="Submissions Spin"/>
        </authorList>
    </citation>
    <scope>NUCLEOTIDE SEQUENCE [LARGE SCALE GENOMIC DNA]</scope>
    <source>
        <strain evidence="3">CCBAU 57015</strain>
    </source>
</reference>
<dbReference type="InterPro" id="IPR056509">
    <property type="entry name" value="Imm33-like"/>
</dbReference>
<organism evidence="2 3">
    <name type="scientific">Rhizobium hainanense</name>
    <dbReference type="NCBI Taxonomy" id="52131"/>
    <lineage>
        <taxon>Bacteria</taxon>
        <taxon>Pseudomonadati</taxon>
        <taxon>Pseudomonadota</taxon>
        <taxon>Alphaproteobacteria</taxon>
        <taxon>Hyphomicrobiales</taxon>
        <taxon>Rhizobiaceae</taxon>
        <taxon>Rhizobium/Agrobacterium group</taxon>
        <taxon>Rhizobium</taxon>
    </lineage>
</organism>
<keyword evidence="3" id="KW-1185">Reference proteome</keyword>
<dbReference type="Proteomes" id="UP000186228">
    <property type="component" value="Unassembled WGS sequence"/>
</dbReference>
<name>A0A1C3WBM5_9HYPH</name>
<dbReference type="EMBL" id="FMAC01000014">
    <property type="protein sequence ID" value="SCB37248.1"/>
    <property type="molecule type" value="Genomic_DNA"/>
</dbReference>
<dbReference type="Pfam" id="PF24719">
    <property type="entry name" value="Imm33-like"/>
    <property type="match status" value="1"/>
</dbReference>
<dbReference type="AlphaFoldDB" id="A0A1C3WBM5"/>
<evidence type="ECO:0000313" key="2">
    <source>
        <dbReference type="EMBL" id="SCB37248.1"/>
    </source>
</evidence>
<dbReference type="STRING" id="52131.GA0061100_114102"/>
<evidence type="ECO:0000259" key="1">
    <source>
        <dbReference type="Pfam" id="PF24719"/>
    </source>
</evidence>
<dbReference type="OrthoDB" id="7063432at2"/>
<evidence type="ECO:0000313" key="3">
    <source>
        <dbReference type="Proteomes" id="UP000186228"/>
    </source>
</evidence>
<proteinExistence type="predicted"/>
<accession>A0A1C3WBM5</accession>